<dbReference type="CDD" id="cd00075">
    <property type="entry name" value="HATPase"/>
    <property type="match status" value="1"/>
</dbReference>
<dbReference type="Gene3D" id="1.10.287.130">
    <property type="match status" value="1"/>
</dbReference>
<evidence type="ECO:0000256" key="3">
    <source>
        <dbReference type="ARBA" id="ARBA00022553"/>
    </source>
</evidence>
<reference evidence="11 12" key="1">
    <citation type="submission" date="2020-11" db="EMBL/GenBank/DDBJ databases">
        <title>Taxonomic evaluation of the Bacillus sporothermodurans group of bacteria based on whole genome sequences.</title>
        <authorList>
            <person name="Fiedler G."/>
            <person name="Herbstmann A.-D."/>
            <person name="Doll E."/>
            <person name="Wenning M."/>
            <person name="Brinks E."/>
            <person name="Kabisch J."/>
            <person name="Breitenwieser F."/>
            <person name="Lappann M."/>
            <person name="Boehnlein C."/>
            <person name="Franz C."/>
        </authorList>
    </citation>
    <scope>NUCLEOTIDE SEQUENCE [LARGE SCALE GENOMIC DNA]</scope>
    <source>
        <strain evidence="11 12">JCM 19841</strain>
    </source>
</reference>
<evidence type="ECO:0000256" key="2">
    <source>
        <dbReference type="ARBA" id="ARBA00012438"/>
    </source>
</evidence>
<dbReference type="SUPFAM" id="SSF47384">
    <property type="entry name" value="Homodimeric domain of signal transducing histidine kinase"/>
    <property type="match status" value="1"/>
</dbReference>
<evidence type="ECO:0000256" key="4">
    <source>
        <dbReference type="ARBA" id="ARBA00022679"/>
    </source>
</evidence>
<keyword evidence="9" id="KW-0812">Transmembrane</keyword>
<dbReference type="InterPro" id="IPR036890">
    <property type="entry name" value="HATPase_C_sf"/>
</dbReference>
<evidence type="ECO:0000313" key="12">
    <source>
        <dbReference type="Proteomes" id="UP000595691"/>
    </source>
</evidence>
<feature type="transmembrane region" description="Helical" evidence="9">
    <location>
        <begin position="238"/>
        <end position="260"/>
    </location>
</feature>
<dbReference type="SMART" id="SM00387">
    <property type="entry name" value="HATPase_c"/>
    <property type="match status" value="1"/>
</dbReference>
<dbReference type="InterPro" id="IPR003594">
    <property type="entry name" value="HATPase_dom"/>
</dbReference>
<sequence length="497" mass="56376">MKNKFKKLAFYFIPVLVPAILLTLTYGYYSYKKNVGKSIMQTERNASIYQRQLDQVIGETIKSLEVLAITFESNFNNITDVKTALNTMSGKDPRYGGMYFLDKNGNVITGTNDYLKQYNLKNQSYIKTMYQTHQSVVSDQVETLSNNKKVVAIVTPVIKNNVIQAIIVAHIRTDYIVNIIQMLTPNTFVHVESEQGVPIFSTNDQLILNPSNNYVSTSLERVPWKITLIPKHPKIKSVFINTFIFFLIITTVIHVVYLFFHTLSIKRQAEREKLQNDSQKLELVGTLAASTAHEIRNPLTGIKGLVQLLSEKYKDPKDQFYFSILHKEINRINQIVNEFLILGKPTIQKMEKIHLDQVINDLNPLIYSESNLYNVHYSYQIKSEEITVLATIDQLKQVVLNITKNALEAMPSEGKLILNLEKIDSHALLSISDNGTGISPENLKKVFTPFFTSKENGTGLGLVVCKRIIESFDGSLSIKSEINKGTEVLISLPIFKG</sequence>
<dbReference type="Proteomes" id="UP000595691">
    <property type="component" value="Chromosome"/>
</dbReference>
<organism evidence="11 12">
    <name type="scientific">Heyndrickxia vini</name>
    <dbReference type="NCBI Taxonomy" id="1476025"/>
    <lineage>
        <taxon>Bacteria</taxon>
        <taxon>Bacillati</taxon>
        <taxon>Bacillota</taxon>
        <taxon>Bacilli</taxon>
        <taxon>Bacillales</taxon>
        <taxon>Bacillaceae</taxon>
        <taxon>Heyndrickxia</taxon>
    </lineage>
</organism>
<dbReference type="PROSITE" id="PS50109">
    <property type="entry name" value="HIS_KIN"/>
    <property type="match status" value="1"/>
</dbReference>
<feature type="transmembrane region" description="Helical" evidence="9">
    <location>
        <begin position="9"/>
        <end position="29"/>
    </location>
</feature>
<keyword evidence="4" id="KW-0808">Transferase</keyword>
<dbReference type="Pfam" id="PF02518">
    <property type="entry name" value="HATPase_c"/>
    <property type="match status" value="1"/>
</dbReference>
<keyword evidence="5" id="KW-0547">Nucleotide-binding</keyword>
<name>A0ABX7DXS8_9BACI</name>
<dbReference type="EMBL" id="CP065425">
    <property type="protein sequence ID" value="QQZ08136.1"/>
    <property type="molecule type" value="Genomic_DNA"/>
</dbReference>
<evidence type="ECO:0000256" key="5">
    <source>
        <dbReference type="ARBA" id="ARBA00022741"/>
    </source>
</evidence>
<dbReference type="InterPro" id="IPR005467">
    <property type="entry name" value="His_kinase_dom"/>
</dbReference>
<dbReference type="GO" id="GO:0016301">
    <property type="term" value="F:kinase activity"/>
    <property type="evidence" value="ECO:0007669"/>
    <property type="project" value="UniProtKB-KW"/>
</dbReference>
<keyword evidence="9" id="KW-0472">Membrane</keyword>
<proteinExistence type="predicted"/>
<protein>
    <recommendedName>
        <fullName evidence="2">histidine kinase</fullName>
        <ecNumber evidence="2">2.7.13.3</ecNumber>
    </recommendedName>
</protein>
<dbReference type="Pfam" id="PF00512">
    <property type="entry name" value="HisKA"/>
    <property type="match status" value="1"/>
</dbReference>
<accession>A0ABX7DXS8</accession>
<evidence type="ECO:0000313" key="11">
    <source>
        <dbReference type="EMBL" id="QQZ08136.1"/>
    </source>
</evidence>
<dbReference type="SMART" id="SM00388">
    <property type="entry name" value="HisKA"/>
    <property type="match status" value="1"/>
</dbReference>
<dbReference type="Gene3D" id="3.30.450.20">
    <property type="entry name" value="PAS domain"/>
    <property type="match status" value="2"/>
</dbReference>
<dbReference type="CDD" id="cd18773">
    <property type="entry name" value="PDC1_HK_sensor"/>
    <property type="match status" value="1"/>
</dbReference>
<dbReference type="PRINTS" id="PR00344">
    <property type="entry name" value="BCTRLSENSOR"/>
</dbReference>
<dbReference type="RefSeq" id="WP_202776959.1">
    <property type="nucleotide sequence ID" value="NZ_CP065425.1"/>
</dbReference>
<dbReference type="PANTHER" id="PTHR43065">
    <property type="entry name" value="SENSOR HISTIDINE KINASE"/>
    <property type="match status" value="1"/>
</dbReference>
<keyword evidence="12" id="KW-1185">Reference proteome</keyword>
<dbReference type="InterPro" id="IPR036097">
    <property type="entry name" value="HisK_dim/P_sf"/>
</dbReference>
<dbReference type="Gene3D" id="3.30.565.10">
    <property type="entry name" value="Histidine kinase-like ATPase, C-terminal domain"/>
    <property type="match status" value="1"/>
</dbReference>
<evidence type="ECO:0000256" key="7">
    <source>
        <dbReference type="ARBA" id="ARBA00022840"/>
    </source>
</evidence>
<dbReference type="InterPro" id="IPR004358">
    <property type="entry name" value="Sig_transdc_His_kin-like_C"/>
</dbReference>
<keyword evidence="7" id="KW-0067">ATP-binding</keyword>
<keyword evidence="9" id="KW-1133">Transmembrane helix</keyword>
<keyword evidence="3" id="KW-0597">Phosphoprotein</keyword>
<dbReference type="InterPro" id="IPR003661">
    <property type="entry name" value="HisK_dim/P_dom"/>
</dbReference>
<dbReference type="CDD" id="cd00082">
    <property type="entry name" value="HisKA"/>
    <property type="match status" value="1"/>
</dbReference>
<evidence type="ECO:0000256" key="8">
    <source>
        <dbReference type="ARBA" id="ARBA00023012"/>
    </source>
</evidence>
<feature type="domain" description="Histidine kinase" evidence="10">
    <location>
        <begin position="290"/>
        <end position="496"/>
    </location>
</feature>
<keyword evidence="8" id="KW-0902">Two-component regulatory system</keyword>
<comment type="catalytic activity">
    <reaction evidence="1">
        <text>ATP + protein L-histidine = ADP + protein N-phospho-L-histidine.</text>
        <dbReference type="EC" id="2.7.13.3"/>
    </reaction>
</comment>
<evidence type="ECO:0000259" key="10">
    <source>
        <dbReference type="PROSITE" id="PS50109"/>
    </source>
</evidence>
<evidence type="ECO:0000256" key="9">
    <source>
        <dbReference type="SAM" id="Phobius"/>
    </source>
</evidence>
<evidence type="ECO:0000256" key="1">
    <source>
        <dbReference type="ARBA" id="ARBA00000085"/>
    </source>
</evidence>
<keyword evidence="6 11" id="KW-0418">Kinase</keyword>
<dbReference type="SUPFAM" id="SSF55874">
    <property type="entry name" value="ATPase domain of HSP90 chaperone/DNA topoisomerase II/histidine kinase"/>
    <property type="match status" value="1"/>
</dbReference>
<dbReference type="PANTHER" id="PTHR43065:SF10">
    <property type="entry name" value="PEROXIDE STRESS-ACTIVATED HISTIDINE KINASE MAK3"/>
    <property type="match status" value="1"/>
</dbReference>
<evidence type="ECO:0000256" key="6">
    <source>
        <dbReference type="ARBA" id="ARBA00022777"/>
    </source>
</evidence>
<gene>
    <name evidence="11" type="ORF">I5776_13740</name>
</gene>
<dbReference type="EC" id="2.7.13.3" evidence="2"/>